<dbReference type="STRING" id="1409788.NC99_30470"/>
<dbReference type="AlphaFoldDB" id="A0A0L8V6I6"/>
<name>A0A0L8V6I6_9BACT</name>
<keyword evidence="2" id="KW-1185">Reference proteome</keyword>
<dbReference type="EMBL" id="LGIA01000171">
    <property type="protein sequence ID" value="KOH44054.1"/>
    <property type="molecule type" value="Genomic_DNA"/>
</dbReference>
<organism evidence="1 2">
    <name type="scientific">Sunxiuqinia dokdonensis</name>
    <dbReference type="NCBI Taxonomy" id="1409788"/>
    <lineage>
        <taxon>Bacteria</taxon>
        <taxon>Pseudomonadati</taxon>
        <taxon>Bacteroidota</taxon>
        <taxon>Bacteroidia</taxon>
        <taxon>Marinilabiliales</taxon>
        <taxon>Prolixibacteraceae</taxon>
        <taxon>Sunxiuqinia</taxon>
    </lineage>
</organism>
<dbReference type="Proteomes" id="UP000036958">
    <property type="component" value="Unassembled WGS sequence"/>
</dbReference>
<evidence type="ECO:0000313" key="1">
    <source>
        <dbReference type="EMBL" id="KOH44054.1"/>
    </source>
</evidence>
<protein>
    <submittedName>
        <fullName evidence="1">Uncharacterized protein</fullName>
    </submittedName>
</protein>
<comment type="caution">
    <text evidence="1">The sequence shown here is derived from an EMBL/GenBank/DDBJ whole genome shotgun (WGS) entry which is preliminary data.</text>
</comment>
<sequence length="41" mass="4869">MSFISIPVWCDWWFEFRVSGFRVYSFQFQYGAIGGPLSSIR</sequence>
<proteinExistence type="predicted"/>
<accession>A0A0L8V6I6</accession>
<evidence type="ECO:0000313" key="2">
    <source>
        <dbReference type="Proteomes" id="UP000036958"/>
    </source>
</evidence>
<gene>
    <name evidence="1" type="ORF">NC99_30470</name>
</gene>
<reference evidence="2" key="1">
    <citation type="submission" date="2015-07" db="EMBL/GenBank/DDBJ databases">
        <title>Genome sequencing of Sunxiuqinia dokdonensis strain SK.</title>
        <authorList>
            <person name="Ahn S."/>
            <person name="Kim B.-C."/>
        </authorList>
    </citation>
    <scope>NUCLEOTIDE SEQUENCE [LARGE SCALE GENOMIC DNA]</scope>
    <source>
        <strain evidence="2">SK</strain>
    </source>
</reference>